<keyword evidence="2" id="KW-1185">Reference proteome</keyword>
<dbReference type="EMBL" id="KZ613473">
    <property type="protein sequence ID" value="PMD24397.1"/>
    <property type="molecule type" value="Genomic_DNA"/>
</dbReference>
<dbReference type="Proteomes" id="UP000235672">
    <property type="component" value="Unassembled WGS sequence"/>
</dbReference>
<accession>A0A2J6QDR7</accession>
<gene>
    <name evidence="1" type="ORF">NA56DRAFT_700890</name>
</gene>
<organism evidence="1 2">
    <name type="scientific">Hyaloscypha hepaticicola</name>
    <dbReference type="NCBI Taxonomy" id="2082293"/>
    <lineage>
        <taxon>Eukaryota</taxon>
        <taxon>Fungi</taxon>
        <taxon>Dikarya</taxon>
        <taxon>Ascomycota</taxon>
        <taxon>Pezizomycotina</taxon>
        <taxon>Leotiomycetes</taxon>
        <taxon>Helotiales</taxon>
        <taxon>Hyaloscyphaceae</taxon>
        <taxon>Hyaloscypha</taxon>
    </lineage>
</organism>
<name>A0A2J6QDR7_9HELO</name>
<dbReference type="AlphaFoldDB" id="A0A2J6QDR7"/>
<protein>
    <submittedName>
        <fullName evidence="1">Uncharacterized protein</fullName>
    </submittedName>
</protein>
<reference evidence="1 2" key="1">
    <citation type="submission" date="2016-05" db="EMBL/GenBank/DDBJ databases">
        <title>A degradative enzymes factory behind the ericoid mycorrhizal symbiosis.</title>
        <authorList>
            <consortium name="DOE Joint Genome Institute"/>
            <person name="Martino E."/>
            <person name="Morin E."/>
            <person name="Grelet G."/>
            <person name="Kuo A."/>
            <person name="Kohler A."/>
            <person name="Daghino S."/>
            <person name="Barry K."/>
            <person name="Choi C."/>
            <person name="Cichocki N."/>
            <person name="Clum A."/>
            <person name="Copeland A."/>
            <person name="Hainaut M."/>
            <person name="Haridas S."/>
            <person name="Labutti K."/>
            <person name="Lindquist E."/>
            <person name="Lipzen A."/>
            <person name="Khouja H.-R."/>
            <person name="Murat C."/>
            <person name="Ohm R."/>
            <person name="Olson A."/>
            <person name="Spatafora J."/>
            <person name="Veneault-Fourrey C."/>
            <person name="Henrissat B."/>
            <person name="Grigoriev I."/>
            <person name="Martin F."/>
            <person name="Perotto S."/>
        </authorList>
    </citation>
    <scope>NUCLEOTIDE SEQUENCE [LARGE SCALE GENOMIC DNA]</scope>
    <source>
        <strain evidence="1 2">UAMH 7357</strain>
    </source>
</reference>
<proteinExistence type="predicted"/>
<evidence type="ECO:0000313" key="1">
    <source>
        <dbReference type="EMBL" id="PMD24397.1"/>
    </source>
</evidence>
<evidence type="ECO:0000313" key="2">
    <source>
        <dbReference type="Proteomes" id="UP000235672"/>
    </source>
</evidence>
<sequence length="138" mass="15309">MAAWRRWAARYDSVRRRLRTPAFDGLYCTCCTCTSVMVLVSAQDSGSVYPYLAWLPVATKSLPDTTTTPHGNQYYPYGTIIRSFFHHCQFGLPPSTKKSDLASFSCSVASGIGALEEDVNSLHKLLCFAMGFLLLLPN</sequence>